<evidence type="ECO:0000256" key="3">
    <source>
        <dbReference type="ARBA" id="ARBA00005509"/>
    </source>
</evidence>
<accession>A0AAE1Z7C1</accession>
<reference evidence="6" key="2">
    <citation type="journal article" date="2023" name="Infect Dis Poverty">
        <title>Chromosome-scale genome of the human blood fluke Schistosoma mekongi and its implications for public health.</title>
        <authorList>
            <person name="Zhou M."/>
            <person name="Xu L."/>
            <person name="Xu D."/>
            <person name="Chen W."/>
            <person name="Khan J."/>
            <person name="Hu Y."/>
            <person name="Huang H."/>
            <person name="Wei H."/>
            <person name="Zhang Y."/>
            <person name="Chusongsang P."/>
            <person name="Tanasarnprasert K."/>
            <person name="Hu X."/>
            <person name="Limpanont Y."/>
            <person name="Lv Z."/>
        </authorList>
    </citation>
    <scope>NUCLEOTIDE SEQUENCE</scope>
    <source>
        <strain evidence="6">LV_2022a</strain>
    </source>
</reference>
<protein>
    <recommendedName>
        <fullName evidence="8">Interleukin-1 receptor-associated kinase 1-binding protein 1</fullName>
    </recommendedName>
</protein>
<proteinExistence type="inferred from homology"/>
<comment type="caution">
    <text evidence="6">The sequence shown here is derived from an EMBL/GenBank/DDBJ whole genome shotgun (WGS) entry which is preliminary data.</text>
</comment>
<evidence type="ECO:0000256" key="4">
    <source>
        <dbReference type="ARBA" id="ARBA00022490"/>
    </source>
</evidence>
<dbReference type="GO" id="GO:0006955">
    <property type="term" value="P:immune response"/>
    <property type="evidence" value="ECO:0007669"/>
    <property type="project" value="InterPro"/>
</dbReference>
<keyword evidence="5" id="KW-0539">Nucleus</keyword>
<dbReference type="PANTHER" id="PTHR18842">
    <property type="entry name" value="INTERLEUKIN-1 RECEPTOR-ASSOCIATED KINASE 1-BINDING PROTEIN 1"/>
    <property type="match status" value="1"/>
</dbReference>
<dbReference type="Gene3D" id="3.30.70.2970">
    <property type="entry name" value="Protein of unknown function (DUF541), domain 2"/>
    <property type="match status" value="1"/>
</dbReference>
<dbReference type="GO" id="GO:0005737">
    <property type="term" value="C:cytoplasm"/>
    <property type="evidence" value="ECO:0007669"/>
    <property type="project" value="UniProtKB-SubCell"/>
</dbReference>
<dbReference type="Gene3D" id="3.30.110.170">
    <property type="entry name" value="Protein of unknown function (DUF541), domain 1"/>
    <property type="match status" value="1"/>
</dbReference>
<sequence>MTIVKVNNPGEVKVTGFGEITSEPDCCKVELLVSSIKSTCTAAEESARKRAEYARQEINNRYLKKCCITEHFDVVSGDSCVNAVYRFDITTCDISGIKSLLGYLKSKLQTYVKLGTVEFFYSRKKLFELRKEAVAQAVSDAKHKAELIASAFGQRIQGLINVIENECDFNDGQLQVSTPSSNGLDDHYHLKQSRSKNTTDNGAIFEAGQLYNRPFDWNESLRNAQKRIRIKLHVVCALSNFTD</sequence>
<dbReference type="InterPro" id="IPR007497">
    <property type="entry name" value="SIMPL/DUF541"/>
</dbReference>
<reference evidence="6" key="1">
    <citation type="submission" date="2022-04" db="EMBL/GenBank/DDBJ databases">
        <authorList>
            <person name="Xu L."/>
            <person name="Lv Z."/>
        </authorList>
    </citation>
    <scope>NUCLEOTIDE SEQUENCE</scope>
    <source>
        <strain evidence="6">LV_2022a</strain>
    </source>
</reference>
<dbReference type="GO" id="GO:0005634">
    <property type="term" value="C:nucleus"/>
    <property type="evidence" value="ECO:0007669"/>
    <property type="project" value="UniProtKB-SubCell"/>
</dbReference>
<comment type="similarity">
    <text evidence="3">Belongs to the IRAK1BP1 family.</text>
</comment>
<dbReference type="AlphaFoldDB" id="A0AAE1Z7C1"/>
<evidence type="ECO:0000313" key="6">
    <source>
        <dbReference type="EMBL" id="KAK4468678.1"/>
    </source>
</evidence>
<evidence type="ECO:0008006" key="8">
    <source>
        <dbReference type="Google" id="ProtNLM"/>
    </source>
</evidence>
<comment type="subcellular location">
    <subcellularLocation>
        <location evidence="2">Cytoplasm</location>
    </subcellularLocation>
    <subcellularLocation>
        <location evidence="1">Nucleus</location>
    </subcellularLocation>
</comment>
<dbReference type="Pfam" id="PF04402">
    <property type="entry name" value="SIMPL"/>
    <property type="match status" value="1"/>
</dbReference>
<dbReference type="GO" id="GO:0043123">
    <property type="term" value="P:positive regulation of canonical NF-kappaB signal transduction"/>
    <property type="evidence" value="ECO:0007669"/>
    <property type="project" value="InterPro"/>
</dbReference>
<dbReference type="Proteomes" id="UP001292079">
    <property type="component" value="Unassembled WGS sequence"/>
</dbReference>
<evidence type="ECO:0000256" key="1">
    <source>
        <dbReference type="ARBA" id="ARBA00004123"/>
    </source>
</evidence>
<organism evidence="6 7">
    <name type="scientific">Schistosoma mekongi</name>
    <name type="common">Parasitic worm</name>
    <dbReference type="NCBI Taxonomy" id="38744"/>
    <lineage>
        <taxon>Eukaryota</taxon>
        <taxon>Metazoa</taxon>
        <taxon>Spiralia</taxon>
        <taxon>Lophotrochozoa</taxon>
        <taxon>Platyhelminthes</taxon>
        <taxon>Trematoda</taxon>
        <taxon>Digenea</taxon>
        <taxon>Strigeidida</taxon>
        <taxon>Schistosomatoidea</taxon>
        <taxon>Schistosomatidae</taxon>
        <taxon>Schistosoma</taxon>
    </lineage>
</organism>
<keyword evidence="7" id="KW-1185">Reference proteome</keyword>
<evidence type="ECO:0000313" key="7">
    <source>
        <dbReference type="Proteomes" id="UP001292079"/>
    </source>
</evidence>
<name>A0AAE1Z7C1_SCHME</name>
<evidence type="ECO:0000256" key="5">
    <source>
        <dbReference type="ARBA" id="ARBA00023242"/>
    </source>
</evidence>
<dbReference type="EMBL" id="JALJAT010000006">
    <property type="protein sequence ID" value="KAK4468678.1"/>
    <property type="molecule type" value="Genomic_DNA"/>
</dbReference>
<evidence type="ECO:0000256" key="2">
    <source>
        <dbReference type="ARBA" id="ARBA00004496"/>
    </source>
</evidence>
<keyword evidence="4" id="KW-0963">Cytoplasm</keyword>
<dbReference type="InterPro" id="IPR030312">
    <property type="entry name" value="IRAK1BP1"/>
</dbReference>
<gene>
    <name evidence="6" type="ORF">MN116_007861</name>
</gene>
<dbReference type="PANTHER" id="PTHR18842:SF2">
    <property type="entry name" value="INTERLEUKIN-1 RECEPTOR-ASSOCIATED KINASE 1-BINDING PROTEIN 1"/>
    <property type="match status" value="1"/>
</dbReference>